<dbReference type="InterPro" id="IPR036249">
    <property type="entry name" value="Thioredoxin-like_sf"/>
</dbReference>
<evidence type="ECO:0000256" key="3">
    <source>
        <dbReference type="ARBA" id="ARBA00023157"/>
    </source>
</evidence>
<dbReference type="PANTHER" id="PTHR42852:SF6">
    <property type="entry name" value="THIOL:DISULFIDE INTERCHANGE PROTEIN DSBE"/>
    <property type="match status" value="1"/>
</dbReference>
<dbReference type="Pfam" id="PF08534">
    <property type="entry name" value="Redoxin"/>
    <property type="match status" value="1"/>
</dbReference>
<keyword evidence="2" id="KW-0201">Cytochrome c-type biogenesis</keyword>
<dbReference type="Gene3D" id="3.40.30.10">
    <property type="entry name" value="Glutaredoxin"/>
    <property type="match status" value="1"/>
</dbReference>
<reference evidence="6" key="1">
    <citation type="submission" date="2020-05" db="EMBL/GenBank/DDBJ databases">
        <authorList>
            <person name="Chiriac C."/>
            <person name="Salcher M."/>
            <person name="Ghai R."/>
            <person name="Kavagutti S V."/>
        </authorList>
    </citation>
    <scope>NUCLEOTIDE SEQUENCE</scope>
</reference>
<dbReference type="InterPro" id="IPR013766">
    <property type="entry name" value="Thioredoxin_domain"/>
</dbReference>
<evidence type="ECO:0000313" key="6">
    <source>
        <dbReference type="EMBL" id="CAB4945180.1"/>
    </source>
</evidence>
<keyword evidence="3" id="KW-1015">Disulfide bond</keyword>
<evidence type="ECO:0000256" key="2">
    <source>
        <dbReference type="ARBA" id="ARBA00022748"/>
    </source>
</evidence>
<accession>A0A6J7JNL6</accession>
<dbReference type="InterPro" id="IPR050553">
    <property type="entry name" value="Thioredoxin_ResA/DsbE_sf"/>
</dbReference>
<dbReference type="PANTHER" id="PTHR42852">
    <property type="entry name" value="THIOL:DISULFIDE INTERCHANGE PROTEIN DSBE"/>
    <property type="match status" value="1"/>
</dbReference>
<keyword evidence="4" id="KW-0676">Redox-active center</keyword>
<dbReference type="CDD" id="cd02966">
    <property type="entry name" value="TlpA_like_family"/>
    <property type="match status" value="1"/>
</dbReference>
<dbReference type="GO" id="GO:0030313">
    <property type="term" value="C:cell envelope"/>
    <property type="evidence" value="ECO:0007669"/>
    <property type="project" value="UniProtKB-SubCell"/>
</dbReference>
<dbReference type="GO" id="GO:0017004">
    <property type="term" value="P:cytochrome complex assembly"/>
    <property type="evidence" value="ECO:0007669"/>
    <property type="project" value="UniProtKB-KW"/>
</dbReference>
<dbReference type="PROSITE" id="PS51352">
    <property type="entry name" value="THIOREDOXIN_2"/>
    <property type="match status" value="1"/>
</dbReference>
<evidence type="ECO:0000256" key="4">
    <source>
        <dbReference type="ARBA" id="ARBA00023284"/>
    </source>
</evidence>
<evidence type="ECO:0000256" key="1">
    <source>
        <dbReference type="ARBA" id="ARBA00004196"/>
    </source>
</evidence>
<protein>
    <submittedName>
        <fullName evidence="6">Unannotated protein</fullName>
    </submittedName>
</protein>
<dbReference type="GO" id="GO:0016491">
    <property type="term" value="F:oxidoreductase activity"/>
    <property type="evidence" value="ECO:0007669"/>
    <property type="project" value="InterPro"/>
</dbReference>
<name>A0A6J7JNL6_9ZZZZ</name>
<dbReference type="SUPFAM" id="SSF52833">
    <property type="entry name" value="Thioredoxin-like"/>
    <property type="match status" value="1"/>
</dbReference>
<feature type="domain" description="Thioredoxin" evidence="5">
    <location>
        <begin position="30"/>
        <end position="178"/>
    </location>
</feature>
<dbReference type="EMBL" id="CAFBNE010000030">
    <property type="protein sequence ID" value="CAB4945180.1"/>
    <property type="molecule type" value="Genomic_DNA"/>
</dbReference>
<proteinExistence type="predicted"/>
<evidence type="ECO:0000259" key="5">
    <source>
        <dbReference type="PROSITE" id="PS51352"/>
    </source>
</evidence>
<gene>
    <name evidence="6" type="ORF">UFOPK3772_01183</name>
</gene>
<dbReference type="AlphaFoldDB" id="A0A6J7JNL6"/>
<organism evidence="6">
    <name type="scientific">freshwater metagenome</name>
    <dbReference type="NCBI Taxonomy" id="449393"/>
    <lineage>
        <taxon>unclassified sequences</taxon>
        <taxon>metagenomes</taxon>
        <taxon>ecological metagenomes</taxon>
    </lineage>
</organism>
<comment type="subcellular location">
    <subcellularLocation>
        <location evidence="1">Cell envelope</location>
    </subcellularLocation>
</comment>
<dbReference type="PROSITE" id="PS51257">
    <property type="entry name" value="PROKAR_LIPOPROTEIN"/>
    <property type="match status" value="1"/>
</dbReference>
<dbReference type="InterPro" id="IPR013740">
    <property type="entry name" value="Redoxin"/>
</dbReference>
<sequence length="178" mass="18050">MKRLGAVLCIMAVFALAACGRTPGAGAVGITRIASADREAMPVISGQLLGGGTGSIADGAGRVVVLNNWASWCEPCREEIPLLVDAYAAADPDDILFLGLNVSDEAAAASGFVEATGMPYSSIVDTDGAMLATIPGVPAKALPSTVIIDREGRIAARIIGPVRGGEVAEITAEVARES</sequence>